<gene>
    <name evidence="7" type="ORF">SULYE_0890</name>
</gene>
<dbReference type="GO" id="GO:0006935">
    <property type="term" value="P:chemotaxis"/>
    <property type="evidence" value="ECO:0007669"/>
    <property type="project" value="InterPro"/>
</dbReference>
<dbReference type="PROSITE" id="PS50111">
    <property type="entry name" value="CHEMOTAXIS_TRANSDUC_2"/>
    <property type="match status" value="1"/>
</dbReference>
<dbReference type="Pfam" id="PF00015">
    <property type="entry name" value="MCPsignal"/>
    <property type="match status" value="1"/>
</dbReference>
<dbReference type="Gene3D" id="1.10.287.950">
    <property type="entry name" value="Methyl-accepting chemotaxis protein"/>
    <property type="match status" value="1"/>
</dbReference>
<feature type="coiled-coil region" evidence="4">
    <location>
        <begin position="211"/>
        <end position="241"/>
    </location>
</feature>
<reference evidence="7 8" key="1">
    <citation type="submission" date="2009-04" db="EMBL/GenBank/DDBJ databases">
        <authorList>
            <person name="Reysenbach A.-L."/>
            <person name="Heidelberg J.F."/>
            <person name="Nelson W.C."/>
        </authorList>
    </citation>
    <scope>NUCLEOTIDE SEQUENCE [LARGE SCALE GENOMIC DNA]</scope>
    <source>
        <strain evidence="7 8">SS-5</strain>
    </source>
</reference>
<keyword evidence="8" id="KW-1185">Reference proteome</keyword>
<dbReference type="GO" id="GO:0007165">
    <property type="term" value="P:signal transduction"/>
    <property type="evidence" value="ECO:0007669"/>
    <property type="project" value="UniProtKB-KW"/>
</dbReference>
<accession>C4FJZ0</accession>
<dbReference type="InterPro" id="IPR004090">
    <property type="entry name" value="Chemotax_Me-accpt_rcpt"/>
</dbReference>
<evidence type="ECO:0000256" key="1">
    <source>
        <dbReference type="ARBA" id="ARBA00023224"/>
    </source>
</evidence>
<dbReference type="SMART" id="SM00283">
    <property type="entry name" value="MA"/>
    <property type="match status" value="1"/>
</dbReference>
<evidence type="ECO:0000256" key="2">
    <source>
        <dbReference type="ARBA" id="ARBA00029447"/>
    </source>
</evidence>
<evidence type="ECO:0000256" key="5">
    <source>
        <dbReference type="SAM" id="Phobius"/>
    </source>
</evidence>
<keyword evidence="4" id="KW-0175">Coiled coil</keyword>
<proteinExistence type="inferred from homology"/>
<feature type="transmembrane region" description="Helical" evidence="5">
    <location>
        <begin position="38"/>
        <end position="57"/>
    </location>
</feature>
<dbReference type="PANTHER" id="PTHR32089">
    <property type="entry name" value="METHYL-ACCEPTING CHEMOTAXIS PROTEIN MCPB"/>
    <property type="match status" value="1"/>
</dbReference>
<keyword evidence="5" id="KW-0472">Membrane</keyword>
<evidence type="ECO:0000313" key="8">
    <source>
        <dbReference type="Proteomes" id="UP000005540"/>
    </source>
</evidence>
<comment type="similarity">
    <text evidence="2">Belongs to the methyl-accepting chemotaxis (MCP) protein family.</text>
</comment>
<dbReference type="PRINTS" id="PR00260">
    <property type="entry name" value="CHEMTRNSDUCR"/>
</dbReference>
<name>C4FJZ0_9AQUI</name>
<keyword evidence="1 3" id="KW-0807">Transducer</keyword>
<evidence type="ECO:0000313" key="7">
    <source>
        <dbReference type="EMBL" id="EEP60614.1"/>
    </source>
</evidence>
<evidence type="ECO:0000256" key="3">
    <source>
        <dbReference type="PROSITE-ProRule" id="PRU00284"/>
    </source>
</evidence>
<dbReference type="AlphaFoldDB" id="C4FJZ0"/>
<dbReference type="GO" id="GO:0016020">
    <property type="term" value="C:membrane"/>
    <property type="evidence" value="ECO:0007669"/>
    <property type="project" value="InterPro"/>
</dbReference>
<sequence length="304" mass="34318">MTNHKLSSLTKIQYANMLSIGIFTFALVIEVYKHGFDFIRILNIINFLTAWYIFVNIKKVQGFVSRISDVVSRAEKGDLESRLVKEKEGGELLKLAYDVNYLLDQVDVFLREIQSPLEYASKRKYWRKVITDGFAGTFKSVAEKLNVPLKAIENNDRFIEKTKMIEELSRIGGGIQANLKVISEDLNKLVSKLSLIKEESKKTVDIAVEGNKEIEKIVNDLSQVIKNIEESNRVIQNLAQKTEDISVVVSLIKDIADQTNLLALNAAIEAARAGEMGRGFAVVADEVRKLAERTQKATEEVHKQ</sequence>
<evidence type="ECO:0000259" key="6">
    <source>
        <dbReference type="PROSITE" id="PS50111"/>
    </source>
</evidence>
<dbReference type="EMBL" id="ABZS01000073">
    <property type="protein sequence ID" value="EEP60614.1"/>
    <property type="molecule type" value="Genomic_DNA"/>
</dbReference>
<comment type="caution">
    <text evidence="7">The sequence shown here is derived from an EMBL/GenBank/DDBJ whole genome shotgun (WGS) entry which is preliminary data.</text>
</comment>
<dbReference type="SUPFAM" id="SSF58104">
    <property type="entry name" value="Methyl-accepting chemotaxis protein (MCP) signaling domain"/>
    <property type="match status" value="1"/>
</dbReference>
<feature type="transmembrane region" description="Helical" evidence="5">
    <location>
        <begin position="12"/>
        <end position="32"/>
    </location>
</feature>
<feature type="domain" description="Methyl-accepting transducer" evidence="6">
    <location>
        <begin position="177"/>
        <end position="304"/>
    </location>
</feature>
<dbReference type="PANTHER" id="PTHR32089:SF112">
    <property type="entry name" value="LYSOZYME-LIKE PROTEIN-RELATED"/>
    <property type="match status" value="1"/>
</dbReference>
<dbReference type="InterPro" id="IPR004089">
    <property type="entry name" value="MCPsignal_dom"/>
</dbReference>
<keyword evidence="5" id="KW-0812">Transmembrane</keyword>
<dbReference type="GO" id="GO:0004888">
    <property type="term" value="F:transmembrane signaling receptor activity"/>
    <property type="evidence" value="ECO:0007669"/>
    <property type="project" value="InterPro"/>
</dbReference>
<dbReference type="Proteomes" id="UP000005540">
    <property type="component" value="Unassembled WGS sequence"/>
</dbReference>
<protein>
    <submittedName>
        <fullName evidence="7">Mcp-domain signal transduction protein</fullName>
    </submittedName>
</protein>
<organism evidence="7 8">
    <name type="scientific">Sulfurihydrogenibium yellowstonense SS-5</name>
    <dbReference type="NCBI Taxonomy" id="432331"/>
    <lineage>
        <taxon>Bacteria</taxon>
        <taxon>Pseudomonadati</taxon>
        <taxon>Aquificota</taxon>
        <taxon>Aquificia</taxon>
        <taxon>Aquificales</taxon>
        <taxon>Hydrogenothermaceae</taxon>
        <taxon>Sulfurihydrogenibium</taxon>
    </lineage>
</organism>
<evidence type="ECO:0000256" key="4">
    <source>
        <dbReference type="SAM" id="Coils"/>
    </source>
</evidence>
<keyword evidence="5" id="KW-1133">Transmembrane helix</keyword>